<evidence type="ECO:0000313" key="2">
    <source>
        <dbReference type="Proteomes" id="UP000297549"/>
    </source>
</evidence>
<accession>A0A4Z0PWK2</accession>
<dbReference type="Proteomes" id="UP000297549">
    <property type="component" value="Unassembled WGS sequence"/>
</dbReference>
<evidence type="ECO:0008006" key="3">
    <source>
        <dbReference type="Google" id="ProtNLM"/>
    </source>
</evidence>
<proteinExistence type="predicted"/>
<dbReference type="OrthoDB" id="878203at2"/>
<dbReference type="RefSeq" id="WP_135463891.1">
    <property type="nucleotide sequence ID" value="NZ_SRLC01000002.1"/>
</dbReference>
<protein>
    <recommendedName>
        <fullName evidence="3">DUF1851 domain-containing protein</fullName>
    </recommendedName>
</protein>
<organism evidence="1 2">
    <name type="scientific">Hymenobacter aquaticus</name>
    <dbReference type="NCBI Taxonomy" id="1867101"/>
    <lineage>
        <taxon>Bacteria</taxon>
        <taxon>Pseudomonadati</taxon>
        <taxon>Bacteroidota</taxon>
        <taxon>Cytophagia</taxon>
        <taxon>Cytophagales</taxon>
        <taxon>Hymenobacteraceae</taxon>
        <taxon>Hymenobacter</taxon>
    </lineage>
</organism>
<dbReference type="EMBL" id="SRLC01000002">
    <property type="protein sequence ID" value="TGE21341.1"/>
    <property type="molecule type" value="Genomic_DNA"/>
</dbReference>
<gene>
    <name evidence="1" type="ORF">E5K00_13710</name>
</gene>
<reference evidence="1 2" key="1">
    <citation type="submission" date="2019-04" db="EMBL/GenBank/DDBJ databases">
        <authorList>
            <person name="Feng G."/>
            <person name="Zhang J."/>
            <person name="Zhu H."/>
        </authorList>
    </citation>
    <scope>NUCLEOTIDE SEQUENCE [LARGE SCALE GENOMIC DNA]</scope>
    <source>
        <strain evidence="1 2">JCM 31653</strain>
    </source>
</reference>
<dbReference type="AlphaFoldDB" id="A0A4Z0PWK2"/>
<keyword evidence="2" id="KW-1185">Reference proteome</keyword>
<comment type="caution">
    <text evidence="1">The sequence shown here is derived from an EMBL/GenBank/DDBJ whole genome shotgun (WGS) entry which is preliminary data.</text>
</comment>
<sequence>MSTDPEISIFTHHFGRPAPAVPPGDFFADKFDKSLWRMMYDEVGAGWYRQGFLYLFGAELPQLNLALTAWASILTPEVERTVIGRNAYGALLVAENTTEEGTDAPIGLLDPWQGTYATYEGLDFASLLSDWLPEDRLPGFLDQAVFDSFRASGGQLNQNEVLAIQTPVFQGGELTGANFQPEDVLAFHQRLGAARQA</sequence>
<name>A0A4Z0PWK2_9BACT</name>
<evidence type="ECO:0000313" key="1">
    <source>
        <dbReference type="EMBL" id="TGE21341.1"/>
    </source>
</evidence>